<dbReference type="InterPro" id="IPR004843">
    <property type="entry name" value="Calcineurin-like_PHP"/>
</dbReference>
<dbReference type="InterPro" id="IPR051918">
    <property type="entry name" value="STPP_CPPED1"/>
</dbReference>
<dbReference type="RefSeq" id="WP_211937117.1">
    <property type="nucleotide sequence ID" value="NZ_CP073078.1"/>
</dbReference>
<dbReference type="InterPro" id="IPR006311">
    <property type="entry name" value="TAT_signal"/>
</dbReference>
<dbReference type="Gene3D" id="3.60.21.10">
    <property type="match status" value="1"/>
</dbReference>
<accession>A0A975FX67</accession>
<dbReference type="Pfam" id="PF00149">
    <property type="entry name" value="Metallophos"/>
    <property type="match status" value="1"/>
</dbReference>
<dbReference type="PROSITE" id="PS51318">
    <property type="entry name" value="TAT"/>
    <property type="match status" value="1"/>
</dbReference>
<dbReference type="InterPro" id="IPR029052">
    <property type="entry name" value="Metallo-depent_PP-like"/>
</dbReference>
<sequence length="317" mass="33138">MSDPSLNPEAEGQGLARRGLLKCMAWAGTGMVWSFSGGVAASSLLGAGPAVAAPAAGLSFVQISDSHIGFRKPANPDPMATLRETISKIKALPVRPDFVLHTGDITHLATPDQFDTAYQAISEIGLPIHFVPGEHDIVGGTDPGPYRDKFAPQSKGNGWYSFDAGGAHFIALVNVVTLGDRGMGTLGADQLAWLKDDVSGLSASTPIVVFSHFPMWALFPDWGWGTADSAEALNTLSRFGSVTVLNGHIHQVQQKVEGKVTFHTARSTAYPQPAPGEGAGPGPLVVPPEQLHGVIGLTEVRVQPGSGPLAIVDQSLA</sequence>
<protein>
    <submittedName>
        <fullName evidence="2">Metallophosphoesterase</fullName>
    </submittedName>
</protein>
<dbReference type="EMBL" id="CP073078">
    <property type="protein sequence ID" value="QUD87065.1"/>
    <property type="molecule type" value="Genomic_DNA"/>
</dbReference>
<evidence type="ECO:0000259" key="1">
    <source>
        <dbReference type="Pfam" id="PF00149"/>
    </source>
</evidence>
<proteinExistence type="predicted"/>
<gene>
    <name evidence="2" type="ORF">KCG34_18645</name>
</gene>
<dbReference type="GO" id="GO:0016787">
    <property type="term" value="F:hydrolase activity"/>
    <property type="evidence" value="ECO:0007669"/>
    <property type="project" value="InterPro"/>
</dbReference>
<keyword evidence="3" id="KW-1185">Reference proteome</keyword>
<reference evidence="2" key="1">
    <citation type="submission" date="2021-04" db="EMBL/GenBank/DDBJ databases">
        <title>The complete genome sequence of Caulobacter sp. S6.</title>
        <authorList>
            <person name="Tang Y."/>
            <person name="Ouyang W."/>
            <person name="Liu Q."/>
            <person name="Huang B."/>
            <person name="Guo Z."/>
            <person name="Lei P."/>
        </authorList>
    </citation>
    <scope>NUCLEOTIDE SEQUENCE</scope>
    <source>
        <strain evidence="2">S6</strain>
    </source>
</reference>
<evidence type="ECO:0000313" key="3">
    <source>
        <dbReference type="Proteomes" id="UP000676409"/>
    </source>
</evidence>
<evidence type="ECO:0000313" key="2">
    <source>
        <dbReference type="EMBL" id="QUD87065.1"/>
    </source>
</evidence>
<dbReference type="SUPFAM" id="SSF56300">
    <property type="entry name" value="Metallo-dependent phosphatases"/>
    <property type="match status" value="1"/>
</dbReference>
<name>A0A975FX67_9CAUL</name>
<dbReference type="KEGG" id="caul:KCG34_18645"/>
<feature type="domain" description="Calcineurin-like phosphoesterase" evidence="1">
    <location>
        <begin position="59"/>
        <end position="251"/>
    </location>
</feature>
<dbReference type="PANTHER" id="PTHR43143">
    <property type="entry name" value="METALLOPHOSPHOESTERASE, CALCINEURIN SUPERFAMILY"/>
    <property type="match status" value="1"/>
</dbReference>
<dbReference type="AlphaFoldDB" id="A0A975FX67"/>
<organism evidence="2 3">
    <name type="scientific">Phenylobacterium montanum</name>
    <dbReference type="NCBI Taxonomy" id="2823693"/>
    <lineage>
        <taxon>Bacteria</taxon>
        <taxon>Pseudomonadati</taxon>
        <taxon>Pseudomonadota</taxon>
        <taxon>Alphaproteobacteria</taxon>
        <taxon>Caulobacterales</taxon>
        <taxon>Caulobacteraceae</taxon>
        <taxon>Phenylobacterium</taxon>
    </lineage>
</organism>
<dbReference type="PANTHER" id="PTHR43143:SF6">
    <property type="entry name" value="BLL3016 PROTEIN"/>
    <property type="match status" value="1"/>
</dbReference>
<dbReference type="Proteomes" id="UP000676409">
    <property type="component" value="Chromosome"/>
</dbReference>